<dbReference type="GO" id="GO:0016051">
    <property type="term" value="P:carbohydrate biosynthetic process"/>
    <property type="evidence" value="ECO:0007669"/>
    <property type="project" value="InterPro"/>
</dbReference>
<protein>
    <submittedName>
        <fullName evidence="2">Spore coat protein</fullName>
    </submittedName>
</protein>
<gene>
    <name evidence="2" type="ORF">PGRAT_01340</name>
</gene>
<dbReference type="InterPro" id="IPR013785">
    <property type="entry name" value="Aldolase_TIM"/>
</dbReference>
<dbReference type="HOGENOM" id="CLU_444585_0_0_9"/>
<dbReference type="eggNOG" id="COG1861">
    <property type="taxonomic scope" value="Bacteria"/>
</dbReference>
<dbReference type="Pfam" id="PF02348">
    <property type="entry name" value="CTP_transf_3"/>
    <property type="match status" value="1"/>
</dbReference>
<organism evidence="2 3">
    <name type="scientific">Paenibacillus graminis</name>
    <dbReference type="NCBI Taxonomy" id="189425"/>
    <lineage>
        <taxon>Bacteria</taxon>
        <taxon>Bacillati</taxon>
        <taxon>Bacillota</taxon>
        <taxon>Bacilli</taxon>
        <taxon>Bacillales</taxon>
        <taxon>Paenibacillaceae</taxon>
        <taxon>Paenibacillus</taxon>
    </lineage>
</organism>
<dbReference type="Gene3D" id="3.20.20.70">
    <property type="entry name" value="Aldolase class I"/>
    <property type="match status" value="1"/>
</dbReference>
<dbReference type="SUPFAM" id="SSF51569">
    <property type="entry name" value="Aldolase"/>
    <property type="match status" value="1"/>
</dbReference>
<dbReference type="eggNOG" id="COG2089">
    <property type="taxonomic scope" value="Bacteria"/>
</dbReference>
<dbReference type="PANTHER" id="PTHR42966:SF1">
    <property type="entry name" value="SIALIC ACID SYNTHASE"/>
    <property type="match status" value="1"/>
</dbReference>
<dbReference type="InterPro" id="IPR003329">
    <property type="entry name" value="Cytidylyl_trans"/>
</dbReference>
<dbReference type="Pfam" id="PF03102">
    <property type="entry name" value="NeuB"/>
    <property type="match status" value="1"/>
</dbReference>
<name>A0A089NC12_9BACL</name>
<dbReference type="Gene3D" id="3.90.550.10">
    <property type="entry name" value="Spore Coat Polysaccharide Biosynthesis Protein SpsA, Chain A"/>
    <property type="match status" value="1"/>
</dbReference>
<dbReference type="EMBL" id="CP009287">
    <property type="protein sequence ID" value="AIQ66444.1"/>
    <property type="molecule type" value="Genomic_DNA"/>
</dbReference>
<keyword evidence="3" id="KW-1185">Reference proteome</keyword>
<proteinExistence type="predicted"/>
<dbReference type="PANTHER" id="PTHR42966">
    <property type="entry name" value="N-ACETYLNEURAMINATE SYNTHASE"/>
    <property type="match status" value="1"/>
</dbReference>
<evidence type="ECO:0000313" key="3">
    <source>
        <dbReference type="Proteomes" id="UP000029500"/>
    </source>
</evidence>
<sequence>MIKVATAKVLAEIANAHWGDPARLAELIIAAADSGADGVKFQWFKYDSIATPDFIHYQTYIDLSIDNKIWADSLTLAKGLGLEVWVDIYDEWGAQLLAELEGSVDGLKLASTVLQSDTLIQALKKFEKPLLIGVGGWYEEEIDKQLSYIKNNFKGPIILMHGYQGYPTRTEDSNLSRLAYFKQRYQLEVGFADHEDAGNEMAIDLPVYAYLLGAGIIEKHITIDRSSKGIDYYSALEPHEFKVMVEKLRRAEVVWGSLDIKESERKYLEDSSLKIVSRKGISPGEIITDEKIRYKRSSVPNAFRAQNTSERFPLISKSVIPADTPITPDMVNKPKVCIVVICRLKSTRLRRKALLPLNGVPSIERCLMNCLAVPNCDQVVLATSDLPEDQPLTNFTLDHKVKIVTGDPTNVPKRILKSAEETNADIVVRVTGDDPFISPEMLSYLIDHHIKSGADFSHAKESTMGTVGDVITVEALRRLLQLLQHSEDLTYTEYLSFYFMNNPTLFNVNSIDIPDQWIFPDWRLTLDEAEDLKLFEKIFNELDVGKRPLYFEELKSFLLNNPKLMEMNRGIKVKWLEDTSLINELNKATKFI</sequence>
<dbReference type="InterPro" id="IPR029044">
    <property type="entry name" value="Nucleotide-diphossugar_trans"/>
</dbReference>
<keyword evidence="2" id="KW-0946">Virion</keyword>
<evidence type="ECO:0000313" key="2">
    <source>
        <dbReference type="EMBL" id="AIQ66444.1"/>
    </source>
</evidence>
<dbReference type="InterPro" id="IPR051690">
    <property type="entry name" value="PseI-like"/>
</dbReference>
<dbReference type="KEGG" id="pgm:PGRAT_01340"/>
<evidence type="ECO:0000259" key="1">
    <source>
        <dbReference type="Pfam" id="PF03102"/>
    </source>
</evidence>
<dbReference type="Proteomes" id="UP000029500">
    <property type="component" value="Chromosome"/>
</dbReference>
<dbReference type="STRING" id="189425.PGRAT_01340"/>
<reference evidence="2 3" key="1">
    <citation type="submission" date="2014-08" db="EMBL/GenBank/DDBJ databases">
        <title>Comparative genomics of the Paenibacillus odorifer group.</title>
        <authorList>
            <person name="den Bakker H.C."/>
            <person name="Tsai Y.-C."/>
            <person name="Martin N."/>
            <person name="Korlach J."/>
            <person name="Wiedmann M."/>
        </authorList>
    </citation>
    <scope>NUCLEOTIDE SEQUENCE [LARGE SCALE GENOMIC DNA]</scope>
    <source>
        <strain evidence="2 3">DSM 15220</strain>
    </source>
</reference>
<feature type="domain" description="PseI/NeuA/B-like" evidence="1">
    <location>
        <begin position="27"/>
        <end position="257"/>
    </location>
</feature>
<dbReference type="GO" id="GO:0047444">
    <property type="term" value="F:N-acylneuraminate-9-phosphate synthase activity"/>
    <property type="evidence" value="ECO:0007669"/>
    <property type="project" value="TreeGrafter"/>
</dbReference>
<dbReference type="InterPro" id="IPR013132">
    <property type="entry name" value="PseI/NeuA/B-like_N"/>
</dbReference>
<dbReference type="SUPFAM" id="SSF53448">
    <property type="entry name" value="Nucleotide-diphospho-sugar transferases"/>
    <property type="match status" value="1"/>
</dbReference>
<dbReference type="AlphaFoldDB" id="A0A089NC12"/>
<accession>A0A089NC12</accession>
<keyword evidence="2" id="KW-0167">Capsid protein</keyword>